<dbReference type="EMBL" id="VCGU01000001">
    <property type="protein sequence ID" value="TRY80233.1"/>
    <property type="molecule type" value="Genomic_DNA"/>
</dbReference>
<evidence type="ECO:0000256" key="2">
    <source>
        <dbReference type="SAM" id="Phobius"/>
    </source>
</evidence>
<keyword evidence="2" id="KW-1133">Transmembrane helix</keyword>
<protein>
    <submittedName>
        <fullName evidence="4">Uncharacterized protein</fullName>
    </submittedName>
</protein>
<dbReference type="AlphaFoldDB" id="A0A553PRB5"/>
<evidence type="ECO:0000256" key="3">
    <source>
        <dbReference type="SAM" id="SignalP"/>
    </source>
</evidence>
<dbReference type="Proteomes" id="UP000318571">
    <property type="component" value="Chromosome 12"/>
</dbReference>
<sequence length="176" mass="19814">MKCVPDILAWCVVALSIPISGGYPYKPIIDLRDIESIDYELSEYDGFKNDQDLDGIMDNDSPSDPRNSEIITSLLQENKALKPERGTSNTGNNVNIIIFNGSARASKRTQNEDSQYPRRGKNIESERPTTETALIIIFITLLIAFTYFCIGLSCYRPLIETLCISNPQEDIDKDEK</sequence>
<evidence type="ECO:0000313" key="5">
    <source>
        <dbReference type="Proteomes" id="UP000318571"/>
    </source>
</evidence>
<proteinExistence type="predicted"/>
<keyword evidence="2" id="KW-0472">Membrane</keyword>
<evidence type="ECO:0000313" key="4">
    <source>
        <dbReference type="EMBL" id="TRY80233.1"/>
    </source>
</evidence>
<feature type="region of interest" description="Disordered" evidence="1">
    <location>
        <begin position="105"/>
        <end position="125"/>
    </location>
</feature>
<comment type="caution">
    <text evidence="4">The sequence shown here is derived from an EMBL/GenBank/DDBJ whole genome shotgun (WGS) entry which is preliminary data.</text>
</comment>
<organism evidence="4 5">
    <name type="scientific">Tigriopus californicus</name>
    <name type="common">Marine copepod</name>
    <dbReference type="NCBI Taxonomy" id="6832"/>
    <lineage>
        <taxon>Eukaryota</taxon>
        <taxon>Metazoa</taxon>
        <taxon>Ecdysozoa</taxon>
        <taxon>Arthropoda</taxon>
        <taxon>Crustacea</taxon>
        <taxon>Multicrustacea</taxon>
        <taxon>Hexanauplia</taxon>
        <taxon>Copepoda</taxon>
        <taxon>Harpacticoida</taxon>
        <taxon>Harpacticidae</taxon>
        <taxon>Tigriopus</taxon>
    </lineage>
</organism>
<feature type="chain" id="PRO_5021914881" evidence="3">
    <location>
        <begin position="23"/>
        <end position="176"/>
    </location>
</feature>
<keyword evidence="3" id="KW-0732">Signal</keyword>
<evidence type="ECO:0000256" key="1">
    <source>
        <dbReference type="SAM" id="MobiDB-lite"/>
    </source>
</evidence>
<reference evidence="4 5" key="1">
    <citation type="journal article" date="2018" name="Nat. Ecol. Evol.">
        <title>Genomic signatures of mitonuclear coevolution across populations of Tigriopus californicus.</title>
        <authorList>
            <person name="Barreto F.S."/>
            <person name="Watson E.T."/>
            <person name="Lima T.G."/>
            <person name="Willett C.S."/>
            <person name="Edmands S."/>
            <person name="Li W."/>
            <person name="Burton R.S."/>
        </authorList>
    </citation>
    <scope>NUCLEOTIDE SEQUENCE [LARGE SCALE GENOMIC DNA]</scope>
    <source>
        <strain evidence="4 5">San Diego</strain>
    </source>
</reference>
<keyword evidence="5" id="KW-1185">Reference proteome</keyword>
<gene>
    <name evidence="4" type="ORF">TCAL_15431</name>
</gene>
<accession>A0A553PRB5</accession>
<keyword evidence="2" id="KW-0812">Transmembrane</keyword>
<name>A0A553PRB5_TIGCA</name>
<feature type="transmembrane region" description="Helical" evidence="2">
    <location>
        <begin position="133"/>
        <end position="155"/>
    </location>
</feature>
<feature type="signal peptide" evidence="3">
    <location>
        <begin position="1"/>
        <end position="22"/>
    </location>
</feature>